<sequence>MSPLHWNVDPELLHIGGFALRWYGLLFAAAFLVGYEIMRRVFRAEGKPEADLDALLLYMMLGTVIGARLGHTLIYAPDYYLAHPWKILAVWEGGLASHGGAVGIFIALWWYARKRPDQPWLWLLDRLSIPTALGGAFIRLGNLFNSEILGHPASVPWAVVFERVDSLPRHPVMVYEALAYLAIFILLRVLYRRRLAATPPGMLLGTFLLTVFGARFVLEFFKEEQADWVAGSLTVGQWLSVPMVMAGLILLLRARRHA</sequence>
<dbReference type="Pfam" id="PF01790">
    <property type="entry name" value="LGT"/>
    <property type="match status" value="1"/>
</dbReference>
<evidence type="ECO:0000256" key="3">
    <source>
        <dbReference type="ARBA" id="ARBA00022679"/>
    </source>
</evidence>
<evidence type="ECO:0000256" key="4">
    <source>
        <dbReference type="ARBA" id="ARBA00022692"/>
    </source>
</evidence>
<dbReference type="GO" id="GO:0042158">
    <property type="term" value="P:lipoprotein biosynthetic process"/>
    <property type="evidence" value="ECO:0007669"/>
    <property type="project" value="UniProtKB-UniRule"/>
</dbReference>
<evidence type="ECO:0000256" key="7">
    <source>
        <dbReference type="HAMAP-Rule" id="MF_01147"/>
    </source>
</evidence>
<accession>A0A317MQX4</accession>
<keyword evidence="8" id="KW-0449">Lipoprotein</keyword>
<feature type="transmembrane region" description="Helical" evidence="7">
    <location>
        <begin position="88"/>
        <end position="111"/>
    </location>
</feature>
<feature type="binding site" evidence="7">
    <location>
        <position position="139"/>
    </location>
    <ligand>
        <name>a 1,2-diacyl-sn-glycero-3-phospho-(1'-sn-glycerol)</name>
        <dbReference type="ChEBI" id="CHEBI:64716"/>
    </ligand>
</feature>
<dbReference type="AlphaFoldDB" id="A0A317MQX4"/>
<dbReference type="GO" id="GO:0005886">
    <property type="term" value="C:plasma membrane"/>
    <property type="evidence" value="ECO:0007669"/>
    <property type="project" value="UniProtKB-SubCell"/>
</dbReference>
<comment type="similarity">
    <text evidence="1 7">Belongs to the Lgt family.</text>
</comment>
<evidence type="ECO:0000256" key="6">
    <source>
        <dbReference type="ARBA" id="ARBA00023136"/>
    </source>
</evidence>
<comment type="catalytic activity">
    <reaction evidence="7">
        <text>L-cysteinyl-[prolipoprotein] + a 1,2-diacyl-sn-glycero-3-phospho-(1'-sn-glycerol) = an S-1,2-diacyl-sn-glyceryl-L-cysteinyl-[prolipoprotein] + sn-glycerol 1-phosphate + H(+)</text>
        <dbReference type="Rhea" id="RHEA:56712"/>
        <dbReference type="Rhea" id="RHEA-COMP:14679"/>
        <dbReference type="Rhea" id="RHEA-COMP:14680"/>
        <dbReference type="ChEBI" id="CHEBI:15378"/>
        <dbReference type="ChEBI" id="CHEBI:29950"/>
        <dbReference type="ChEBI" id="CHEBI:57685"/>
        <dbReference type="ChEBI" id="CHEBI:64716"/>
        <dbReference type="ChEBI" id="CHEBI:140658"/>
        <dbReference type="EC" id="2.5.1.145"/>
    </reaction>
</comment>
<keyword evidence="4 7" id="KW-0812">Transmembrane</keyword>
<dbReference type="PANTHER" id="PTHR30589">
    <property type="entry name" value="PROLIPOPROTEIN DIACYLGLYCERYL TRANSFERASE"/>
    <property type="match status" value="1"/>
</dbReference>
<feature type="transmembrane region" description="Helical" evidence="7">
    <location>
        <begin position="203"/>
        <end position="222"/>
    </location>
</feature>
<comment type="pathway">
    <text evidence="7">Protein modification; lipoprotein biosynthesis (diacylglyceryl transfer).</text>
</comment>
<feature type="transmembrane region" description="Helical" evidence="7">
    <location>
        <begin position="172"/>
        <end position="191"/>
    </location>
</feature>
<feature type="transmembrane region" description="Helical" evidence="7">
    <location>
        <begin position="12"/>
        <end position="35"/>
    </location>
</feature>
<evidence type="ECO:0000256" key="2">
    <source>
        <dbReference type="ARBA" id="ARBA00022475"/>
    </source>
</evidence>
<organism evidence="8 9">
    <name type="scientific">Plasticicumulans acidivorans</name>
    <dbReference type="NCBI Taxonomy" id="886464"/>
    <lineage>
        <taxon>Bacteria</taxon>
        <taxon>Pseudomonadati</taxon>
        <taxon>Pseudomonadota</taxon>
        <taxon>Gammaproteobacteria</taxon>
        <taxon>Candidatus Competibacteraceae</taxon>
        <taxon>Plasticicumulans</taxon>
    </lineage>
</organism>
<feature type="transmembrane region" description="Helical" evidence="7">
    <location>
        <begin position="228"/>
        <end position="252"/>
    </location>
</feature>
<dbReference type="PANTHER" id="PTHR30589:SF0">
    <property type="entry name" value="PHOSPHATIDYLGLYCEROL--PROLIPOPROTEIN DIACYLGLYCERYL TRANSFERASE"/>
    <property type="match status" value="1"/>
</dbReference>
<evidence type="ECO:0000313" key="8">
    <source>
        <dbReference type="EMBL" id="PWV58516.1"/>
    </source>
</evidence>
<dbReference type="EC" id="2.5.1.145" evidence="7"/>
<keyword evidence="3 7" id="KW-0808">Transferase</keyword>
<dbReference type="EMBL" id="QGTJ01000016">
    <property type="protein sequence ID" value="PWV58516.1"/>
    <property type="molecule type" value="Genomic_DNA"/>
</dbReference>
<keyword evidence="5 7" id="KW-1133">Transmembrane helix</keyword>
<dbReference type="UniPathway" id="UPA00664"/>
<keyword evidence="6 7" id="KW-0472">Membrane</keyword>
<keyword evidence="2 7" id="KW-1003">Cell membrane</keyword>
<dbReference type="HAMAP" id="MF_01147">
    <property type="entry name" value="Lgt"/>
    <property type="match status" value="1"/>
</dbReference>
<dbReference type="GO" id="GO:0008961">
    <property type="term" value="F:phosphatidylglycerol-prolipoprotein diacylglyceryl transferase activity"/>
    <property type="evidence" value="ECO:0007669"/>
    <property type="project" value="UniProtKB-UniRule"/>
</dbReference>
<dbReference type="RefSeq" id="WP_110020482.1">
    <property type="nucleotide sequence ID" value="NZ_QGTJ01000016.1"/>
</dbReference>
<proteinExistence type="inferred from homology"/>
<evidence type="ECO:0000256" key="5">
    <source>
        <dbReference type="ARBA" id="ARBA00022989"/>
    </source>
</evidence>
<name>A0A317MQX4_9GAMM</name>
<protein>
    <recommendedName>
        <fullName evidence="7">Phosphatidylglycerol--prolipoprotein diacylglyceryl transferase</fullName>
        <ecNumber evidence="7">2.5.1.145</ecNumber>
    </recommendedName>
</protein>
<comment type="caution">
    <text evidence="8">The sequence shown here is derived from an EMBL/GenBank/DDBJ whole genome shotgun (WGS) entry which is preliminary data.</text>
</comment>
<gene>
    <name evidence="7" type="primary">lgt</name>
    <name evidence="8" type="ORF">C7443_11622</name>
</gene>
<feature type="transmembrane region" description="Helical" evidence="7">
    <location>
        <begin position="123"/>
        <end position="141"/>
    </location>
</feature>
<reference evidence="8 9" key="1">
    <citation type="submission" date="2018-05" db="EMBL/GenBank/DDBJ databases">
        <title>Genomic Encyclopedia of Type Strains, Phase IV (KMG-IV): sequencing the most valuable type-strain genomes for metagenomic binning, comparative biology and taxonomic classification.</title>
        <authorList>
            <person name="Goeker M."/>
        </authorList>
    </citation>
    <scope>NUCLEOTIDE SEQUENCE [LARGE SCALE GENOMIC DNA]</scope>
    <source>
        <strain evidence="8 9">DSM 23606</strain>
    </source>
</reference>
<dbReference type="NCBIfam" id="TIGR00544">
    <property type="entry name" value="lgt"/>
    <property type="match status" value="1"/>
</dbReference>
<comment type="subcellular location">
    <subcellularLocation>
        <location evidence="7">Cell membrane</location>
        <topology evidence="7">Multi-pass membrane protein</topology>
    </subcellularLocation>
</comment>
<comment type="function">
    <text evidence="7">Catalyzes the transfer of the diacylglyceryl group from phosphatidylglycerol to the sulfhydryl group of the N-terminal cysteine of a prolipoprotein, the first step in the formation of mature lipoproteins.</text>
</comment>
<dbReference type="OrthoDB" id="871140at2"/>
<dbReference type="InterPro" id="IPR001640">
    <property type="entry name" value="Lgt"/>
</dbReference>
<keyword evidence="9" id="KW-1185">Reference proteome</keyword>
<evidence type="ECO:0000256" key="1">
    <source>
        <dbReference type="ARBA" id="ARBA00007150"/>
    </source>
</evidence>
<evidence type="ECO:0000313" key="9">
    <source>
        <dbReference type="Proteomes" id="UP000246569"/>
    </source>
</evidence>
<feature type="transmembrane region" description="Helical" evidence="7">
    <location>
        <begin position="55"/>
        <end position="76"/>
    </location>
</feature>
<dbReference type="Proteomes" id="UP000246569">
    <property type="component" value="Unassembled WGS sequence"/>
</dbReference>